<dbReference type="InterPro" id="IPR039424">
    <property type="entry name" value="SBP_5"/>
</dbReference>
<evidence type="ECO:0000256" key="1">
    <source>
        <dbReference type="SAM" id="MobiDB-lite"/>
    </source>
</evidence>
<dbReference type="EMBL" id="CP001821">
    <property type="protein sequence ID" value="ACZ29983.1"/>
    <property type="molecule type" value="Genomic_DNA"/>
</dbReference>
<evidence type="ECO:0000313" key="5">
    <source>
        <dbReference type="Proteomes" id="UP000002255"/>
    </source>
</evidence>
<gene>
    <name evidence="4" type="ordered locus">Xcel_0952</name>
</gene>
<dbReference type="SUPFAM" id="SSF53850">
    <property type="entry name" value="Periplasmic binding protein-like II"/>
    <property type="match status" value="1"/>
</dbReference>
<feature type="signal peptide" evidence="2">
    <location>
        <begin position="1"/>
        <end position="22"/>
    </location>
</feature>
<dbReference type="PANTHER" id="PTHR30290">
    <property type="entry name" value="PERIPLASMIC BINDING COMPONENT OF ABC TRANSPORTER"/>
    <property type="match status" value="1"/>
</dbReference>
<keyword evidence="4" id="KW-0378">Hydrolase</keyword>
<dbReference type="Gene3D" id="3.40.190.10">
    <property type="entry name" value="Periplasmic binding protein-like II"/>
    <property type="match status" value="1"/>
</dbReference>
<dbReference type="HOGENOM" id="CLU_017028_0_3_11"/>
<dbReference type="GO" id="GO:0015833">
    <property type="term" value="P:peptide transport"/>
    <property type="evidence" value="ECO:0007669"/>
    <property type="project" value="TreeGrafter"/>
</dbReference>
<dbReference type="EC" id="3.1.3.26" evidence="4"/>
<protein>
    <submittedName>
        <fullName evidence="4">4-phytase</fullName>
        <ecNumber evidence="4">3.1.3.26</ecNumber>
    </submittedName>
</protein>
<dbReference type="CDD" id="cd00995">
    <property type="entry name" value="PBP2_NikA_DppA_OppA_like"/>
    <property type="match status" value="1"/>
</dbReference>
<dbReference type="PANTHER" id="PTHR30290:SF83">
    <property type="entry name" value="ABC TRANSPORTER SUBSTRATE-BINDING PROTEIN"/>
    <property type="match status" value="1"/>
</dbReference>
<dbReference type="PIRSF" id="PIRSF002741">
    <property type="entry name" value="MppA"/>
    <property type="match status" value="1"/>
</dbReference>
<proteinExistence type="predicted"/>
<keyword evidence="2" id="KW-0732">Signal</keyword>
<dbReference type="GO" id="GO:1904680">
    <property type="term" value="F:peptide transmembrane transporter activity"/>
    <property type="evidence" value="ECO:0007669"/>
    <property type="project" value="TreeGrafter"/>
</dbReference>
<evidence type="ECO:0000313" key="4">
    <source>
        <dbReference type="EMBL" id="ACZ29983.1"/>
    </source>
</evidence>
<keyword evidence="5" id="KW-1185">Reference proteome</keyword>
<dbReference type="STRING" id="446471.Xcel_0952"/>
<reference evidence="5" key="1">
    <citation type="submission" date="2009-11" db="EMBL/GenBank/DDBJ databases">
        <title>The complete chromosome of Xylanimonas cellulosilytica DSM 15894.</title>
        <authorList>
            <consortium name="US DOE Joint Genome Institute (JGI-PGF)"/>
            <person name="Lucas S."/>
            <person name="Copeland A."/>
            <person name="Lapidus A."/>
            <person name="Glavina del Rio T."/>
            <person name="Dalin E."/>
            <person name="Tice H."/>
            <person name="Bruce D."/>
            <person name="Goodwin L."/>
            <person name="Pitluck S."/>
            <person name="Kyrpides N."/>
            <person name="Mavromatis K."/>
            <person name="Ivanova N."/>
            <person name="Mikhailova N."/>
            <person name="Foster B."/>
            <person name="Clum A."/>
            <person name="Brettin T."/>
            <person name="Detter J.C."/>
            <person name="Han C."/>
            <person name="Larimer F."/>
            <person name="Land M."/>
            <person name="Hauser L."/>
            <person name="Markowitz V."/>
            <person name="Cheng J.F."/>
            <person name="Hugenholtz P."/>
            <person name="Woyke T."/>
            <person name="Wu D."/>
            <person name="Gehrich-Schroeter G."/>
            <person name="Schneider S."/>
            <person name="Pukall S.R."/>
            <person name="Klenk H.P."/>
            <person name="Eisen J.A."/>
        </authorList>
    </citation>
    <scope>NUCLEOTIDE SEQUENCE [LARGE SCALE GENOMIC DNA]</scope>
    <source>
        <strain evidence="5">DSM 15894 / CECT 5975 / LMG 20990 / XIL07</strain>
    </source>
</reference>
<dbReference type="PROSITE" id="PS51257">
    <property type="entry name" value="PROKAR_LIPOPROTEIN"/>
    <property type="match status" value="1"/>
</dbReference>
<dbReference type="eggNOG" id="COG4166">
    <property type="taxonomic scope" value="Bacteria"/>
</dbReference>
<feature type="chain" id="PRO_5003021372" evidence="2">
    <location>
        <begin position="23"/>
        <end position="554"/>
    </location>
</feature>
<dbReference type="InterPro" id="IPR030678">
    <property type="entry name" value="Peptide/Ni-bd"/>
</dbReference>
<evidence type="ECO:0000256" key="2">
    <source>
        <dbReference type="SAM" id="SignalP"/>
    </source>
</evidence>
<dbReference type="InterPro" id="IPR000914">
    <property type="entry name" value="SBP_5_dom"/>
</dbReference>
<dbReference type="Gene3D" id="3.10.105.10">
    <property type="entry name" value="Dipeptide-binding Protein, Domain 3"/>
    <property type="match status" value="1"/>
</dbReference>
<feature type="region of interest" description="Disordered" evidence="1">
    <location>
        <begin position="26"/>
        <end position="45"/>
    </location>
</feature>
<accession>D1BYQ8</accession>
<sequence>MKIRRIASVTATAAAFALVMTACSGGDDGAESTESPTQAAASGGSFSMYIGEPENALVPGNTSETEGGQIVDALWTGLVTYGDETELTWDGVAESIESDDATTWTVTLKDGWTFHDGTPVDAKSFVDAWNYTSYSPNGYGNSYFFSNIVGYDELQAETDDEGEVVEDPAATEMSGLEVVDEKTFTVELTGPFAQFPITTGYTAFFPLPEAFFDDPDAFGKKPIGNGPFMAETELVPGQGITLARYEDYAGPNKANADSVELRIYSSMDTAYLDVQGGSLDIVDTIPPDAITTAPDVFGDRYQEFPSSSFTYVGIPTYDERYQDKRVRQAISMAIDREAITEAIFNGTRLPAADAIPPVIDGYREDACKYCTLNVEEANTLLDEAGFDRSQPIELWFNAGAGHDAWVEAVGNQVKQNLGVDFVLKGDLDFAQYLPLGDAKGFTGPFRLGWVMDYPSPQNYLEPLYSTAALPPAGSNASFYSNPEFDALISQGNQAATNEEAIALYQQADDVLLEDLPIIPMFFGLVQSVNSENVTNVRVDAFTRVDLPAVQVVNP</sequence>
<dbReference type="GO" id="GO:0008707">
    <property type="term" value="F:inositol hexakisphosphate 4-phosphatase activity"/>
    <property type="evidence" value="ECO:0007669"/>
    <property type="project" value="UniProtKB-EC"/>
</dbReference>
<dbReference type="GO" id="GO:0042597">
    <property type="term" value="C:periplasmic space"/>
    <property type="evidence" value="ECO:0007669"/>
    <property type="project" value="UniProtKB-ARBA"/>
</dbReference>
<dbReference type="KEGG" id="xce:Xcel_0952"/>
<feature type="domain" description="Solute-binding protein family 5" evidence="3">
    <location>
        <begin position="92"/>
        <end position="467"/>
    </location>
</feature>
<dbReference type="RefSeq" id="WP_012877725.1">
    <property type="nucleotide sequence ID" value="NC_013530.1"/>
</dbReference>
<dbReference type="Pfam" id="PF00496">
    <property type="entry name" value="SBP_bac_5"/>
    <property type="match status" value="1"/>
</dbReference>
<dbReference type="Proteomes" id="UP000002255">
    <property type="component" value="Chromosome"/>
</dbReference>
<name>D1BYQ8_XYLCX</name>
<reference evidence="4 5" key="2">
    <citation type="journal article" date="2010" name="Stand. Genomic Sci.">
        <title>Complete genome sequence of Xylanimonas cellulosilytica type strain (XIL07).</title>
        <authorList>
            <person name="Foster B."/>
            <person name="Pukall R."/>
            <person name="Abt B."/>
            <person name="Nolan M."/>
            <person name="Glavina Del Rio T."/>
            <person name="Chen F."/>
            <person name="Lucas S."/>
            <person name="Tice H."/>
            <person name="Pitluck S."/>
            <person name="Cheng J.-F."/>
            <person name="Chertkov O."/>
            <person name="Brettin T."/>
            <person name="Han C."/>
            <person name="Detter J.C."/>
            <person name="Bruce D."/>
            <person name="Goodwin L."/>
            <person name="Ivanova N."/>
            <person name="Mavromatis K."/>
            <person name="Pati A."/>
            <person name="Mikhailova N."/>
            <person name="Chen A."/>
            <person name="Palaniappan K."/>
            <person name="Land M."/>
            <person name="Hauser L."/>
            <person name="Chang Y.-J."/>
            <person name="Jeffries C.D."/>
            <person name="Chain P."/>
            <person name="Rohde M."/>
            <person name="Goeker M."/>
            <person name="Bristow J."/>
            <person name="Eisen J.A."/>
            <person name="Markowitz V."/>
            <person name="Hugenholtz P."/>
            <person name="Kyrpides N.C."/>
            <person name="Klenk H.-P."/>
            <person name="Lapidus A."/>
        </authorList>
    </citation>
    <scope>NUCLEOTIDE SEQUENCE [LARGE SCALE GENOMIC DNA]</scope>
    <source>
        <strain evidence="5">DSM 15894 / CECT 5975 / LMG 20990 / XIL07</strain>
    </source>
</reference>
<dbReference type="GO" id="GO:0043190">
    <property type="term" value="C:ATP-binding cassette (ABC) transporter complex"/>
    <property type="evidence" value="ECO:0007669"/>
    <property type="project" value="InterPro"/>
</dbReference>
<dbReference type="Gene3D" id="3.90.76.10">
    <property type="entry name" value="Dipeptide-binding Protein, Domain 1"/>
    <property type="match status" value="1"/>
</dbReference>
<organism evidence="4 5">
    <name type="scientific">Xylanimonas cellulosilytica (strain DSM 15894 / JCM 12276 / CECT 5975 / KCTC 9989 / LMG 20990 / NBRC 107835 / XIL07)</name>
    <dbReference type="NCBI Taxonomy" id="446471"/>
    <lineage>
        <taxon>Bacteria</taxon>
        <taxon>Bacillati</taxon>
        <taxon>Actinomycetota</taxon>
        <taxon>Actinomycetes</taxon>
        <taxon>Micrococcales</taxon>
        <taxon>Promicromonosporaceae</taxon>
        <taxon>Xylanimonas</taxon>
    </lineage>
</organism>
<evidence type="ECO:0000259" key="3">
    <source>
        <dbReference type="Pfam" id="PF00496"/>
    </source>
</evidence>
<dbReference type="AlphaFoldDB" id="D1BYQ8"/>